<evidence type="ECO:0000313" key="2">
    <source>
        <dbReference type="Proteomes" id="UP001221898"/>
    </source>
</evidence>
<gene>
    <name evidence="1" type="ORF">AAFF_G00202530</name>
</gene>
<name>A0AAD7SY37_9TELE</name>
<evidence type="ECO:0000313" key="1">
    <source>
        <dbReference type="EMBL" id="KAJ8410272.1"/>
    </source>
</evidence>
<dbReference type="AlphaFoldDB" id="A0AAD7SY37"/>
<sequence>MSLGCGLQAPGGEAELRYMERAAGSGGSHRQWWLRHKKRSAGARRPGDATGRVSGGGGLLVKPAFAVTSRRDYGRWVDSGQIMALSDRITFKRRGLDADTPRTFSQNEVITGGGRSSFS</sequence>
<keyword evidence="2" id="KW-1185">Reference proteome</keyword>
<organism evidence="1 2">
    <name type="scientific">Aldrovandia affinis</name>
    <dbReference type="NCBI Taxonomy" id="143900"/>
    <lineage>
        <taxon>Eukaryota</taxon>
        <taxon>Metazoa</taxon>
        <taxon>Chordata</taxon>
        <taxon>Craniata</taxon>
        <taxon>Vertebrata</taxon>
        <taxon>Euteleostomi</taxon>
        <taxon>Actinopterygii</taxon>
        <taxon>Neopterygii</taxon>
        <taxon>Teleostei</taxon>
        <taxon>Notacanthiformes</taxon>
        <taxon>Halosauridae</taxon>
        <taxon>Aldrovandia</taxon>
    </lineage>
</organism>
<dbReference type="EMBL" id="JAINUG010000027">
    <property type="protein sequence ID" value="KAJ8410272.1"/>
    <property type="molecule type" value="Genomic_DNA"/>
</dbReference>
<proteinExistence type="predicted"/>
<reference evidence="1" key="1">
    <citation type="journal article" date="2023" name="Science">
        <title>Genome structures resolve the early diversification of teleost fishes.</title>
        <authorList>
            <person name="Parey E."/>
            <person name="Louis A."/>
            <person name="Montfort J."/>
            <person name="Bouchez O."/>
            <person name="Roques C."/>
            <person name="Iampietro C."/>
            <person name="Lluch J."/>
            <person name="Castinel A."/>
            <person name="Donnadieu C."/>
            <person name="Desvignes T."/>
            <person name="Floi Bucao C."/>
            <person name="Jouanno E."/>
            <person name="Wen M."/>
            <person name="Mejri S."/>
            <person name="Dirks R."/>
            <person name="Jansen H."/>
            <person name="Henkel C."/>
            <person name="Chen W.J."/>
            <person name="Zahm M."/>
            <person name="Cabau C."/>
            <person name="Klopp C."/>
            <person name="Thompson A.W."/>
            <person name="Robinson-Rechavi M."/>
            <person name="Braasch I."/>
            <person name="Lecointre G."/>
            <person name="Bobe J."/>
            <person name="Postlethwait J.H."/>
            <person name="Berthelot C."/>
            <person name="Roest Crollius H."/>
            <person name="Guiguen Y."/>
        </authorList>
    </citation>
    <scope>NUCLEOTIDE SEQUENCE</scope>
    <source>
        <strain evidence="1">NC1722</strain>
    </source>
</reference>
<protein>
    <submittedName>
        <fullName evidence="1">Uncharacterized protein</fullName>
    </submittedName>
</protein>
<comment type="caution">
    <text evidence="1">The sequence shown here is derived from an EMBL/GenBank/DDBJ whole genome shotgun (WGS) entry which is preliminary data.</text>
</comment>
<accession>A0AAD7SY37</accession>
<dbReference type="Proteomes" id="UP001221898">
    <property type="component" value="Unassembled WGS sequence"/>
</dbReference>